<reference evidence="1" key="2">
    <citation type="submission" date="2020-06" db="EMBL/GenBank/DDBJ databases">
        <title>Helianthus annuus Genome sequencing and assembly Release 2.</title>
        <authorList>
            <person name="Gouzy J."/>
            <person name="Langlade N."/>
            <person name="Munos S."/>
        </authorList>
    </citation>
    <scope>NUCLEOTIDE SEQUENCE</scope>
    <source>
        <tissue evidence="1">Leaves</tissue>
    </source>
</reference>
<dbReference type="Proteomes" id="UP000215914">
    <property type="component" value="Unassembled WGS sequence"/>
</dbReference>
<accession>A0A9K3P3M3</accession>
<keyword evidence="2" id="KW-1185">Reference proteome</keyword>
<name>A0A9K3P3M3_HELAN</name>
<reference evidence="1" key="1">
    <citation type="journal article" date="2017" name="Nature">
        <title>The sunflower genome provides insights into oil metabolism, flowering and Asterid evolution.</title>
        <authorList>
            <person name="Badouin H."/>
            <person name="Gouzy J."/>
            <person name="Grassa C.J."/>
            <person name="Murat F."/>
            <person name="Staton S.E."/>
            <person name="Cottret L."/>
            <person name="Lelandais-Briere C."/>
            <person name="Owens G.L."/>
            <person name="Carrere S."/>
            <person name="Mayjonade B."/>
            <person name="Legrand L."/>
            <person name="Gill N."/>
            <person name="Kane N.C."/>
            <person name="Bowers J.E."/>
            <person name="Hubner S."/>
            <person name="Bellec A."/>
            <person name="Berard A."/>
            <person name="Berges H."/>
            <person name="Blanchet N."/>
            <person name="Boniface M.C."/>
            <person name="Brunel D."/>
            <person name="Catrice O."/>
            <person name="Chaidir N."/>
            <person name="Claudel C."/>
            <person name="Donnadieu C."/>
            <person name="Faraut T."/>
            <person name="Fievet G."/>
            <person name="Helmstetter N."/>
            <person name="King M."/>
            <person name="Knapp S.J."/>
            <person name="Lai Z."/>
            <person name="Le Paslier M.C."/>
            <person name="Lippi Y."/>
            <person name="Lorenzon L."/>
            <person name="Mandel J.R."/>
            <person name="Marage G."/>
            <person name="Marchand G."/>
            <person name="Marquand E."/>
            <person name="Bret-Mestries E."/>
            <person name="Morien E."/>
            <person name="Nambeesan S."/>
            <person name="Nguyen T."/>
            <person name="Pegot-Espagnet P."/>
            <person name="Pouilly N."/>
            <person name="Raftis F."/>
            <person name="Sallet E."/>
            <person name="Schiex T."/>
            <person name="Thomas J."/>
            <person name="Vandecasteele C."/>
            <person name="Vares D."/>
            <person name="Vear F."/>
            <person name="Vautrin S."/>
            <person name="Crespi M."/>
            <person name="Mangin B."/>
            <person name="Burke J.M."/>
            <person name="Salse J."/>
            <person name="Munos S."/>
            <person name="Vincourt P."/>
            <person name="Rieseberg L.H."/>
            <person name="Langlade N.B."/>
        </authorList>
    </citation>
    <scope>NUCLEOTIDE SEQUENCE</scope>
    <source>
        <tissue evidence="1">Leaves</tissue>
    </source>
</reference>
<organism evidence="1 2">
    <name type="scientific">Helianthus annuus</name>
    <name type="common">Common sunflower</name>
    <dbReference type="NCBI Taxonomy" id="4232"/>
    <lineage>
        <taxon>Eukaryota</taxon>
        <taxon>Viridiplantae</taxon>
        <taxon>Streptophyta</taxon>
        <taxon>Embryophyta</taxon>
        <taxon>Tracheophyta</taxon>
        <taxon>Spermatophyta</taxon>
        <taxon>Magnoliopsida</taxon>
        <taxon>eudicotyledons</taxon>
        <taxon>Gunneridae</taxon>
        <taxon>Pentapetalae</taxon>
        <taxon>asterids</taxon>
        <taxon>campanulids</taxon>
        <taxon>Asterales</taxon>
        <taxon>Asteraceae</taxon>
        <taxon>Asteroideae</taxon>
        <taxon>Heliantheae alliance</taxon>
        <taxon>Heliantheae</taxon>
        <taxon>Helianthus</taxon>
    </lineage>
</organism>
<evidence type="ECO:0000313" key="2">
    <source>
        <dbReference type="Proteomes" id="UP000215914"/>
    </source>
</evidence>
<dbReference type="Gramene" id="mRNA:HanXRQr2_Chr01g0009951">
    <property type="protein sequence ID" value="CDS:HanXRQr2_Chr01g0009951.1"/>
    <property type="gene ID" value="HanXRQr2_Chr01g0009951"/>
</dbReference>
<gene>
    <name evidence="1" type="ORF">HanXRQr2_Chr01g0009951</name>
</gene>
<evidence type="ECO:0000313" key="1">
    <source>
        <dbReference type="EMBL" id="KAF5821108.1"/>
    </source>
</evidence>
<sequence>MGHREGYMECASHVKAALKMNWDTSRCFVNVEVEKGFAQAQKGIILSLSPYRSWTWSLMRFNTMTSLSVCKLSSRL</sequence>
<dbReference type="AlphaFoldDB" id="A0A9K3P3M3"/>
<protein>
    <submittedName>
        <fullName evidence="1">Uncharacterized protein</fullName>
    </submittedName>
</protein>
<comment type="caution">
    <text evidence="1">The sequence shown here is derived from an EMBL/GenBank/DDBJ whole genome shotgun (WGS) entry which is preliminary data.</text>
</comment>
<proteinExistence type="predicted"/>
<dbReference type="EMBL" id="MNCJ02000316">
    <property type="protein sequence ID" value="KAF5821108.1"/>
    <property type="molecule type" value="Genomic_DNA"/>
</dbReference>